<dbReference type="Proteomes" id="UP000321261">
    <property type="component" value="Unassembled WGS sequence"/>
</dbReference>
<name>A0A561T443_9PSEU</name>
<accession>A0A561T443</accession>
<dbReference type="OrthoDB" id="3576223at2"/>
<proteinExistence type="predicted"/>
<sequence>MTTALDSPAPSSTTAVTGVPNARGEAAFLRAETYSLTAREIVYALAAHLTYFGDTLAIQVVDPLTAIDAHMRFNGDLTAWTRGRTPADVAAVRARAEQIARDYFGTYFPAIPW</sequence>
<keyword evidence="2" id="KW-1185">Reference proteome</keyword>
<reference evidence="1 2" key="1">
    <citation type="submission" date="2019-06" db="EMBL/GenBank/DDBJ databases">
        <title>Sequencing the genomes of 1000 actinobacteria strains.</title>
        <authorList>
            <person name="Klenk H.-P."/>
        </authorList>
    </citation>
    <scope>NUCLEOTIDE SEQUENCE [LARGE SCALE GENOMIC DNA]</scope>
    <source>
        <strain evidence="1 2">DSM 45671</strain>
    </source>
</reference>
<dbReference type="RefSeq" id="WP_147260286.1">
    <property type="nucleotide sequence ID" value="NZ_VIWU01000001.1"/>
</dbReference>
<evidence type="ECO:0000313" key="1">
    <source>
        <dbReference type="EMBL" id="TWF81874.1"/>
    </source>
</evidence>
<evidence type="ECO:0000313" key="2">
    <source>
        <dbReference type="Proteomes" id="UP000321261"/>
    </source>
</evidence>
<protein>
    <submittedName>
        <fullName evidence="1">Uncharacterized protein</fullName>
    </submittedName>
</protein>
<organism evidence="1 2">
    <name type="scientific">Pseudonocardia hierapolitana</name>
    <dbReference type="NCBI Taxonomy" id="1128676"/>
    <lineage>
        <taxon>Bacteria</taxon>
        <taxon>Bacillati</taxon>
        <taxon>Actinomycetota</taxon>
        <taxon>Actinomycetes</taxon>
        <taxon>Pseudonocardiales</taxon>
        <taxon>Pseudonocardiaceae</taxon>
        <taxon>Pseudonocardia</taxon>
    </lineage>
</organism>
<dbReference type="EMBL" id="VIWU01000001">
    <property type="protein sequence ID" value="TWF81874.1"/>
    <property type="molecule type" value="Genomic_DNA"/>
</dbReference>
<comment type="caution">
    <text evidence="1">The sequence shown here is derived from an EMBL/GenBank/DDBJ whole genome shotgun (WGS) entry which is preliminary data.</text>
</comment>
<dbReference type="AlphaFoldDB" id="A0A561T443"/>
<gene>
    <name evidence="1" type="ORF">FHX44_117819</name>
</gene>